<sequence length="278" mass="30838">MSFSRAFSTRRNKPELEISMPMFIGRAASQRGGKPIARAQISSPMALLATSNQQVHHAQSIVGTSPIEIRHVSSGSTSSSSDESDTSNGSVHSRETVTDASSIDESPVMTEPEPNHLSAYFKPSVDTDTRTASRTWNASTQPSFDTPMIPHRAPSHSKKAHEGLHRKRSIQRMLSPPPSREGDRDMVRSSAEMFSAHRAAFVEAPKDNPFGNELAQLDEVAEEFGQVVRNVEKDADHIHMDSRGLAQFTASDYMFEIQTLIHDMFREEEAQFDFGGFF</sequence>
<reference evidence="1" key="1">
    <citation type="submission" date="2023-07" db="EMBL/GenBank/DDBJ databases">
        <title>Black Yeasts Isolated from many extreme environments.</title>
        <authorList>
            <person name="Coleine C."/>
            <person name="Stajich J.E."/>
            <person name="Selbmann L."/>
        </authorList>
    </citation>
    <scope>NUCLEOTIDE SEQUENCE</scope>
    <source>
        <strain evidence="1">CCFEE 5714</strain>
    </source>
</reference>
<name>A0ACC3NCU4_9PEZI</name>
<keyword evidence="2" id="KW-1185">Reference proteome</keyword>
<proteinExistence type="predicted"/>
<accession>A0ACC3NCU4</accession>
<protein>
    <submittedName>
        <fullName evidence="1">Uncharacterized protein</fullName>
    </submittedName>
</protein>
<evidence type="ECO:0000313" key="1">
    <source>
        <dbReference type="EMBL" id="KAK3714685.1"/>
    </source>
</evidence>
<evidence type="ECO:0000313" key="2">
    <source>
        <dbReference type="Proteomes" id="UP001281147"/>
    </source>
</evidence>
<organism evidence="1 2">
    <name type="scientific">Vermiconidia calcicola</name>
    <dbReference type="NCBI Taxonomy" id="1690605"/>
    <lineage>
        <taxon>Eukaryota</taxon>
        <taxon>Fungi</taxon>
        <taxon>Dikarya</taxon>
        <taxon>Ascomycota</taxon>
        <taxon>Pezizomycotina</taxon>
        <taxon>Dothideomycetes</taxon>
        <taxon>Dothideomycetidae</taxon>
        <taxon>Mycosphaerellales</taxon>
        <taxon>Extremaceae</taxon>
        <taxon>Vermiconidia</taxon>
    </lineage>
</organism>
<dbReference type="Proteomes" id="UP001281147">
    <property type="component" value="Unassembled WGS sequence"/>
</dbReference>
<comment type="caution">
    <text evidence="1">The sequence shown here is derived from an EMBL/GenBank/DDBJ whole genome shotgun (WGS) entry which is preliminary data.</text>
</comment>
<dbReference type="EMBL" id="JAUTXU010000054">
    <property type="protein sequence ID" value="KAK3714685.1"/>
    <property type="molecule type" value="Genomic_DNA"/>
</dbReference>
<gene>
    <name evidence="1" type="ORF">LTR37_007665</name>
</gene>